<dbReference type="RefSeq" id="WP_310839874.1">
    <property type="nucleotide sequence ID" value="NZ_JAVLSJ010000004.1"/>
</dbReference>
<gene>
    <name evidence="2" type="ORF">RI048_09870</name>
</gene>
<sequence>MTDDALYLPGGVVCTMDGVDFAMALPAVRTALPLSDLPPPLPRRAGACVGLVTLEGCCIPLLDLRRWLQWPSAERTSPGDPQVALVLESQGRQVAIKIDATKAVLREPLALTTLAQRSTSGEELFQSAVSVPAMGALPVLDEQRLFALCEVWQQADDGAKPGATRSPAPVQRSQGTMLLARLRIGPQQFCIPSDDVVAADVMPAISSIALQSALRGYTSWRGRKLPVLPPALLGADGEACTPYLAVVQHAGAWAGIPVSATEGVHAEDMTRLRPADEAGLSASALVRGLLATQNGGHMALLDAAALTSYCPLGSDTAPGMQDAASGQPRPVSTSAHMIVKGRHDWALPMEDVVRVTTLPDDLAWQHGVSGDGQPWSVAHMVHDGRSLAVWNIDARVLDRRDRQCAAPGSGGGHSVVIVRVGDSEAGVVFDTPQKIVAATACRRVSLQGRGGKRMHLVLTRQADSEAEHTYALWDHREQLVPLLACAGARPGPLSEARRAQ</sequence>
<evidence type="ECO:0000313" key="2">
    <source>
        <dbReference type="EMBL" id="MDR9848520.1"/>
    </source>
</evidence>
<dbReference type="InterPro" id="IPR002545">
    <property type="entry name" value="CheW-lke_dom"/>
</dbReference>
<feature type="domain" description="CheW-like" evidence="1">
    <location>
        <begin position="176"/>
        <end position="312"/>
    </location>
</feature>
<dbReference type="Proteomes" id="UP001246576">
    <property type="component" value="Unassembled WGS sequence"/>
</dbReference>
<protein>
    <submittedName>
        <fullName evidence="2">Chemotaxis protein CheW</fullName>
    </submittedName>
</protein>
<dbReference type="PROSITE" id="PS50851">
    <property type="entry name" value="CHEW"/>
    <property type="match status" value="2"/>
</dbReference>
<organism evidence="2 3">
    <name type="scientific">Herbaspirillum huttiense subsp. lycopersici</name>
    <dbReference type="NCBI Taxonomy" id="3074428"/>
    <lineage>
        <taxon>Bacteria</taxon>
        <taxon>Pseudomonadati</taxon>
        <taxon>Pseudomonadota</taxon>
        <taxon>Betaproteobacteria</taxon>
        <taxon>Burkholderiales</taxon>
        <taxon>Oxalobacteraceae</taxon>
        <taxon>Herbaspirillum</taxon>
    </lineage>
</organism>
<comment type="caution">
    <text evidence="2">The sequence shown here is derived from an EMBL/GenBank/DDBJ whole genome shotgun (WGS) entry which is preliminary data.</text>
</comment>
<dbReference type="EMBL" id="JAVLSJ010000004">
    <property type="protein sequence ID" value="MDR9848520.1"/>
    <property type="molecule type" value="Genomic_DNA"/>
</dbReference>
<dbReference type="Gene3D" id="2.40.50.180">
    <property type="entry name" value="CheA-289, Domain 4"/>
    <property type="match status" value="1"/>
</dbReference>
<proteinExistence type="predicted"/>
<evidence type="ECO:0000313" key="3">
    <source>
        <dbReference type="Proteomes" id="UP001246576"/>
    </source>
</evidence>
<dbReference type="Pfam" id="PF01584">
    <property type="entry name" value="CheW"/>
    <property type="match status" value="2"/>
</dbReference>
<reference evidence="2" key="1">
    <citation type="submission" date="2023-09" db="EMBL/GenBank/DDBJ databases">
        <title>Description of first Herbaspirillum huttiense subsp. nephrolepsisexaltata and Herbaspirillum huttiense subsp. lycopersicon.</title>
        <authorList>
            <person name="Poudel M."/>
            <person name="Sharma A."/>
            <person name="Goss E."/>
            <person name="Tapia J.H."/>
            <person name="Harmon C.M."/>
            <person name="Jones J.B."/>
        </authorList>
    </citation>
    <scope>NUCLEOTIDE SEQUENCE</scope>
    <source>
        <strain evidence="2">SE1</strain>
    </source>
</reference>
<evidence type="ECO:0000259" key="1">
    <source>
        <dbReference type="PROSITE" id="PS50851"/>
    </source>
</evidence>
<accession>A0ABU2EK46</accession>
<feature type="domain" description="CheW-like" evidence="1">
    <location>
        <begin position="8"/>
        <end position="151"/>
    </location>
</feature>
<dbReference type="SUPFAM" id="SSF50341">
    <property type="entry name" value="CheW-like"/>
    <property type="match status" value="2"/>
</dbReference>
<keyword evidence="3" id="KW-1185">Reference proteome</keyword>
<dbReference type="InterPro" id="IPR036061">
    <property type="entry name" value="CheW-like_dom_sf"/>
</dbReference>
<name>A0ABU2EK46_9BURK</name>